<reference evidence="1" key="1">
    <citation type="submission" date="2023-04" db="EMBL/GenBank/DDBJ databases">
        <title>Phytophthora fragariaefolia NBRC 109709.</title>
        <authorList>
            <person name="Ichikawa N."/>
            <person name="Sato H."/>
            <person name="Tonouchi N."/>
        </authorList>
    </citation>
    <scope>NUCLEOTIDE SEQUENCE</scope>
    <source>
        <strain evidence="1">NBRC 109709</strain>
    </source>
</reference>
<organism evidence="1 2">
    <name type="scientific">Phytophthora fragariaefolia</name>
    <dbReference type="NCBI Taxonomy" id="1490495"/>
    <lineage>
        <taxon>Eukaryota</taxon>
        <taxon>Sar</taxon>
        <taxon>Stramenopiles</taxon>
        <taxon>Oomycota</taxon>
        <taxon>Peronosporomycetes</taxon>
        <taxon>Peronosporales</taxon>
        <taxon>Peronosporaceae</taxon>
        <taxon>Phytophthora</taxon>
    </lineage>
</organism>
<accession>A0A9W7D4M0</accession>
<keyword evidence="2" id="KW-1185">Reference proteome</keyword>
<gene>
    <name evidence="1" type="ORF">Pfra01_002556600</name>
</gene>
<proteinExistence type="predicted"/>
<evidence type="ECO:0000313" key="2">
    <source>
        <dbReference type="Proteomes" id="UP001165121"/>
    </source>
</evidence>
<evidence type="ECO:0000313" key="1">
    <source>
        <dbReference type="EMBL" id="GMF59213.1"/>
    </source>
</evidence>
<comment type="caution">
    <text evidence="1">The sequence shown here is derived from an EMBL/GenBank/DDBJ whole genome shotgun (WGS) entry which is preliminary data.</text>
</comment>
<dbReference type="AlphaFoldDB" id="A0A9W7D4M0"/>
<dbReference type="Proteomes" id="UP001165121">
    <property type="component" value="Unassembled WGS sequence"/>
</dbReference>
<protein>
    <submittedName>
        <fullName evidence="1">Unnamed protein product</fullName>
    </submittedName>
</protein>
<dbReference type="EMBL" id="BSXT01004901">
    <property type="protein sequence ID" value="GMF59213.1"/>
    <property type="molecule type" value="Genomic_DNA"/>
</dbReference>
<sequence length="147" mass="15790">MADYAVSVTGGLQPAVPYHECMLLIFTRRRSLVIAELRTYDSIHSAIFRLQHKQHDKGKLSGWCGRTAAGLDNKGYLDSLPTPLPCDATSLANVSPAMLSIGASGILGAPKAKSSAPQVSSEFVDLFSAAEQERLRLSGLCFAQCHL</sequence>
<name>A0A9W7D4M0_9STRA</name>